<dbReference type="SUPFAM" id="SSF88946">
    <property type="entry name" value="Sigma2 domain of RNA polymerase sigma factors"/>
    <property type="match status" value="1"/>
</dbReference>
<dbReference type="PANTHER" id="PTHR30603">
    <property type="entry name" value="RNA POLYMERASE SIGMA FACTOR RPO"/>
    <property type="match status" value="1"/>
</dbReference>
<organism evidence="1 2">
    <name type="scientific">Butyrivibrio proteoclasticus (strain ATCC 51982 / DSM 14932 / B316)</name>
    <name type="common">Clostridium proteoclasticum</name>
    <dbReference type="NCBI Taxonomy" id="515622"/>
    <lineage>
        <taxon>Bacteria</taxon>
        <taxon>Bacillati</taxon>
        <taxon>Bacillota</taxon>
        <taxon>Clostridia</taxon>
        <taxon>Lachnospirales</taxon>
        <taxon>Lachnospiraceae</taxon>
        <taxon>Butyrivibrio</taxon>
    </lineage>
</organism>
<gene>
    <name evidence="1" type="ordered locus">bpr_I1467</name>
</gene>
<dbReference type="EMBL" id="CP001810">
    <property type="protein sequence ID" value="ADL34204.1"/>
    <property type="molecule type" value="Genomic_DNA"/>
</dbReference>
<dbReference type="eggNOG" id="COG0568">
    <property type="taxonomic scope" value="Bacteria"/>
</dbReference>
<dbReference type="PANTHER" id="PTHR30603:SF47">
    <property type="entry name" value="RNA POLYMERASE SIGMA FACTOR SIGD, CHLOROPLASTIC"/>
    <property type="match status" value="1"/>
</dbReference>
<dbReference type="AlphaFoldDB" id="E0RWA6"/>
<keyword evidence="2" id="KW-1185">Reference proteome</keyword>
<dbReference type="GO" id="GO:0003700">
    <property type="term" value="F:DNA-binding transcription factor activity"/>
    <property type="evidence" value="ECO:0007669"/>
    <property type="project" value="InterPro"/>
</dbReference>
<evidence type="ECO:0000313" key="1">
    <source>
        <dbReference type="EMBL" id="ADL34204.1"/>
    </source>
</evidence>
<dbReference type="HOGENOM" id="CLU_080382_1_0_9"/>
<dbReference type="GO" id="GO:0006352">
    <property type="term" value="P:DNA-templated transcription initiation"/>
    <property type="evidence" value="ECO:0007669"/>
    <property type="project" value="InterPro"/>
</dbReference>
<dbReference type="KEGG" id="bpb:bpr_I1467"/>
<dbReference type="Proteomes" id="UP000001299">
    <property type="component" value="Chromosome 1"/>
</dbReference>
<dbReference type="InterPro" id="IPR050239">
    <property type="entry name" value="Sigma-70_RNA_pol_init_factors"/>
</dbReference>
<protein>
    <submittedName>
        <fullName evidence="1">RNA polymerase sigma factor sigma-70 family</fullName>
    </submittedName>
</protein>
<evidence type="ECO:0000313" key="2">
    <source>
        <dbReference type="Proteomes" id="UP000001299"/>
    </source>
</evidence>
<dbReference type="STRING" id="515622.bpr_I1467"/>
<proteinExistence type="predicted"/>
<sequence>MGNIDNKEKEFAEILKLVTRTARENKNMITSEEVRSAFSELDLDDKQFEMVFDYLKEHKIGLDEEAVFTDEELTDEETNYLNDYLESLKELPEYTDGEKRAIEMSAISGDKEAQSKLIECFLPLVVDVARMYTEQGVYLEDLIGEGNFALTKGVTMLDAVGEPEEVEGFLYKLMLDAMEAVIESNLAEDAGEQKVLKLVQEVADKASELAQDLRRKVTVKELMDETGWDEDKIRSAIKFSGDNIEDLESGEKKKTQNE</sequence>
<dbReference type="InterPro" id="IPR013325">
    <property type="entry name" value="RNA_pol_sigma_r2"/>
</dbReference>
<reference evidence="1 2" key="1">
    <citation type="journal article" date="2010" name="PLoS ONE">
        <title>The glycobiome of the rumen bacterium Butyrivibrio proteoclasticus B316(T) highlights adaptation to a polysaccharide-rich environment.</title>
        <authorList>
            <person name="Kelly W.J."/>
            <person name="Leahy S.C."/>
            <person name="Altermann E."/>
            <person name="Yeoman C.J."/>
            <person name="Dunne J.C."/>
            <person name="Kong Z."/>
            <person name="Pacheco D.M."/>
            <person name="Li D."/>
            <person name="Noel S.J."/>
            <person name="Moon C.D."/>
            <person name="Cookson A.L."/>
            <person name="Attwood G.T."/>
        </authorList>
    </citation>
    <scope>NUCLEOTIDE SEQUENCE [LARGE SCALE GENOMIC DNA]</scope>
    <source>
        <strain evidence="2">ATCC 51982 / DSM 14932 / B316</strain>
    </source>
</reference>
<name>E0RWA6_BUTPB</name>
<accession>E0RWA6</accession>
<dbReference type="RefSeq" id="WP_013280858.1">
    <property type="nucleotide sequence ID" value="NC_014387.1"/>
</dbReference>
<dbReference type="Gene3D" id="1.20.120.1810">
    <property type="match status" value="1"/>
</dbReference>